<name>A0AAE1VLB3_9SOLA</name>
<comment type="caution">
    <text evidence="2">The sequence shown here is derived from an EMBL/GenBank/DDBJ whole genome shotgun (WGS) entry which is preliminary data.</text>
</comment>
<feature type="region of interest" description="Disordered" evidence="1">
    <location>
        <begin position="73"/>
        <end position="119"/>
    </location>
</feature>
<dbReference type="AlphaFoldDB" id="A0AAE1VLB3"/>
<accession>A0AAE1VLB3</accession>
<proteinExistence type="predicted"/>
<reference evidence="2" key="1">
    <citation type="submission" date="2023-12" db="EMBL/GenBank/DDBJ databases">
        <title>Genome assembly of Anisodus tanguticus.</title>
        <authorList>
            <person name="Wang Y.-J."/>
        </authorList>
    </citation>
    <scope>NUCLEOTIDE SEQUENCE</scope>
    <source>
        <strain evidence="2">KB-2021</strain>
        <tissue evidence="2">Leaf</tissue>
    </source>
</reference>
<protein>
    <submittedName>
        <fullName evidence="2">Uncharacterized protein</fullName>
    </submittedName>
</protein>
<sequence length="155" mass="17133">MSWQRKQKVAIELLEHKNTCIVFVPKHFHLRPFSPKVMVDGKDEARLRLSLPTMVFTSSKGFSSTTYVGPATIGSRPIPSLPSTTGGIDSSSDQHSNDGIPRQKTKDSTHTRLDSHKTRPLTGWIHMTIEGDKRSSMGRVASIGSSCCVAPEVWE</sequence>
<evidence type="ECO:0000313" key="3">
    <source>
        <dbReference type="Proteomes" id="UP001291623"/>
    </source>
</evidence>
<dbReference type="EMBL" id="JAVYJV010000008">
    <property type="protein sequence ID" value="KAK4365064.1"/>
    <property type="molecule type" value="Genomic_DNA"/>
</dbReference>
<keyword evidence="3" id="KW-1185">Reference proteome</keyword>
<feature type="compositionally biased region" description="Polar residues" evidence="1">
    <location>
        <begin position="81"/>
        <end position="94"/>
    </location>
</feature>
<feature type="compositionally biased region" description="Basic and acidic residues" evidence="1">
    <location>
        <begin position="104"/>
        <end position="117"/>
    </location>
</feature>
<organism evidence="2 3">
    <name type="scientific">Anisodus tanguticus</name>
    <dbReference type="NCBI Taxonomy" id="243964"/>
    <lineage>
        <taxon>Eukaryota</taxon>
        <taxon>Viridiplantae</taxon>
        <taxon>Streptophyta</taxon>
        <taxon>Embryophyta</taxon>
        <taxon>Tracheophyta</taxon>
        <taxon>Spermatophyta</taxon>
        <taxon>Magnoliopsida</taxon>
        <taxon>eudicotyledons</taxon>
        <taxon>Gunneridae</taxon>
        <taxon>Pentapetalae</taxon>
        <taxon>asterids</taxon>
        <taxon>lamiids</taxon>
        <taxon>Solanales</taxon>
        <taxon>Solanaceae</taxon>
        <taxon>Solanoideae</taxon>
        <taxon>Hyoscyameae</taxon>
        <taxon>Anisodus</taxon>
    </lineage>
</organism>
<evidence type="ECO:0000256" key="1">
    <source>
        <dbReference type="SAM" id="MobiDB-lite"/>
    </source>
</evidence>
<gene>
    <name evidence="2" type="ORF">RND71_016422</name>
</gene>
<dbReference type="Proteomes" id="UP001291623">
    <property type="component" value="Unassembled WGS sequence"/>
</dbReference>
<evidence type="ECO:0000313" key="2">
    <source>
        <dbReference type="EMBL" id="KAK4365064.1"/>
    </source>
</evidence>